<evidence type="ECO:0000256" key="2">
    <source>
        <dbReference type="ARBA" id="ARBA00022840"/>
    </source>
</evidence>
<evidence type="ECO:0000256" key="1">
    <source>
        <dbReference type="ARBA" id="ARBA00022741"/>
    </source>
</evidence>
<dbReference type="SMART" id="SM00421">
    <property type="entry name" value="HTH_LUXR"/>
    <property type="match status" value="1"/>
</dbReference>
<dbReference type="InterPro" id="IPR011990">
    <property type="entry name" value="TPR-like_helical_dom_sf"/>
</dbReference>
<dbReference type="CDD" id="cd06170">
    <property type="entry name" value="LuxR_C_like"/>
    <property type="match status" value="1"/>
</dbReference>
<protein>
    <submittedName>
        <fullName evidence="4">Regulatory protein, luxR family</fullName>
    </submittedName>
</protein>
<dbReference type="InterPro" id="IPR027417">
    <property type="entry name" value="P-loop_NTPase"/>
</dbReference>
<dbReference type="InterPro" id="IPR041664">
    <property type="entry name" value="AAA_16"/>
</dbReference>
<dbReference type="GO" id="GO:0004016">
    <property type="term" value="F:adenylate cyclase activity"/>
    <property type="evidence" value="ECO:0007669"/>
    <property type="project" value="TreeGrafter"/>
</dbReference>
<dbReference type="GO" id="GO:0005524">
    <property type="term" value="F:ATP binding"/>
    <property type="evidence" value="ECO:0007669"/>
    <property type="project" value="UniProtKB-KW"/>
</dbReference>
<dbReference type="GO" id="GO:0005737">
    <property type="term" value="C:cytoplasm"/>
    <property type="evidence" value="ECO:0007669"/>
    <property type="project" value="TreeGrafter"/>
</dbReference>
<dbReference type="OrthoDB" id="3178131at2"/>
<dbReference type="PROSITE" id="PS50043">
    <property type="entry name" value="HTH_LUXR_2"/>
    <property type="match status" value="1"/>
</dbReference>
<dbReference type="InterPro" id="IPR000792">
    <property type="entry name" value="Tscrpt_reg_LuxR_C"/>
</dbReference>
<evidence type="ECO:0000259" key="3">
    <source>
        <dbReference type="PROSITE" id="PS50043"/>
    </source>
</evidence>
<dbReference type="PANTHER" id="PTHR16305">
    <property type="entry name" value="TESTICULAR SOLUBLE ADENYLYL CYCLASE"/>
    <property type="match status" value="1"/>
</dbReference>
<dbReference type="Pfam" id="PF13191">
    <property type="entry name" value="AAA_16"/>
    <property type="match status" value="1"/>
</dbReference>
<proteinExistence type="predicted"/>
<reference evidence="5" key="1">
    <citation type="submission" date="2016-10" db="EMBL/GenBank/DDBJ databases">
        <authorList>
            <person name="Varghese N."/>
            <person name="Submissions S."/>
        </authorList>
    </citation>
    <scope>NUCLEOTIDE SEQUENCE [LARGE SCALE GENOMIC DNA]</scope>
    <source>
        <strain evidence="5">CGMCC 4.3525</strain>
    </source>
</reference>
<dbReference type="InterPro" id="IPR036388">
    <property type="entry name" value="WH-like_DNA-bd_sf"/>
</dbReference>
<dbReference type="STRING" id="402600.SAMN05216188_12042"/>
<dbReference type="Gene3D" id="1.25.40.10">
    <property type="entry name" value="Tetratricopeptide repeat domain"/>
    <property type="match status" value="1"/>
</dbReference>
<dbReference type="Gene3D" id="1.10.10.10">
    <property type="entry name" value="Winged helix-like DNA-binding domain superfamily/Winged helix DNA-binding domain"/>
    <property type="match status" value="1"/>
</dbReference>
<gene>
    <name evidence="4" type="ORF">SAMN05216188_12042</name>
</gene>
<name>A0A1H9U3S1_9PSEU</name>
<keyword evidence="2" id="KW-0067">ATP-binding</keyword>
<dbReference type="Proteomes" id="UP000199352">
    <property type="component" value="Unassembled WGS sequence"/>
</dbReference>
<organism evidence="4 5">
    <name type="scientific">Lentzea xinjiangensis</name>
    <dbReference type="NCBI Taxonomy" id="402600"/>
    <lineage>
        <taxon>Bacteria</taxon>
        <taxon>Bacillati</taxon>
        <taxon>Actinomycetota</taxon>
        <taxon>Actinomycetes</taxon>
        <taxon>Pseudonocardiales</taxon>
        <taxon>Pseudonocardiaceae</taxon>
        <taxon>Lentzea</taxon>
    </lineage>
</organism>
<dbReference type="AlphaFoldDB" id="A0A1H9U3S1"/>
<dbReference type="SUPFAM" id="SSF46894">
    <property type="entry name" value="C-terminal effector domain of the bipartite response regulators"/>
    <property type="match status" value="1"/>
</dbReference>
<evidence type="ECO:0000313" key="5">
    <source>
        <dbReference type="Proteomes" id="UP000199352"/>
    </source>
</evidence>
<dbReference type="Gene3D" id="3.40.50.300">
    <property type="entry name" value="P-loop containing nucleotide triphosphate hydrolases"/>
    <property type="match status" value="1"/>
</dbReference>
<dbReference type="GO" id="GO:0003677">
    <property type="term" value="F:DNA binding"/>
    <property type="evidence" value="ECO:0007669"/>
    <property type="project" value="InterPro"/>
</dbReference>
<dbReference type="SUPFAM" id="SSF52540">
    <property type="entry name" value="P-loop containing nucleoside triphosphate hydrolases"/>
    <property type="match status" value="1"/>
</dbReference>
<dbReference type="SUPFAM" id="SSF48452">
    <property type="entry name" value="TPR-like"/>
    <property type="match status" value="1"/>
</dbReference>
<accession>A0A1H9U3S1</accession>
<dbReference type="Pfam" id="PF00196">
    <property type="entry name" value="GerE"/>
    <property type="match status" value="1"/>
</dbReference>
<dbReference type="GO" id="GO:0006355">
    <property type="term" value="P:regulation of DNA-templated transcription"/>
    <property type="evidence" value="ECO:0007669"/>
    <property type="project" value="InterPro"/>
</dbReference>
<keyword evidence="5" id="KW-1185">Reference proteome</keyword>
<feature type="domain" description="HTH luxR-type" evidence="3">
    <location>
        <begin position="734"/>
        <end position="799"/>
    </location>
</feature>
<keyword evidence="1" id="KW-0547">Nucleotide-binding</keyword>
<dbReference type="PANTHER" id="PTHR16305:SF35">
    <property type="entry name" value="TRANSCRIPTIONAL ACTIVATOR DOMAIN"/>
    <property type="match status" value="1"/>
</dbReference>
<sequence length="799" mass="84103">MAAKPGVVGRDRETSALAEALTAAAGGDGHLLVVTGGLGTGKTALLTAARELAARHGFTVLAARGSYLERDLPFGLVSRLFVCVGAGEEVQHLPRIAAALGQSDVLAEPGPVTLPELHALHRTLARMAAERPVAIVVDDAQWADQPSLQWLSTVPHRIEHLPVLALAGVGAGEGCTAPQTLEELLAAGAGEIRLDELSFDGTRALVEQELRRPVDDEFVARCRAEAGGNPLLLLNLLRAYTDQVEGLVAPALLPTVNVRLRRLAPHALDALHALVVLGGEVTLPRVAELIGTEAGELAGTISSLHRMGLLSADGALLHPVLRNTLREDLTITERQDLHAAAARLLVETGASAEAVAEHLAQTRPLGEEWATEVLVAAAGRARTRNRVADAVRFLRRALGEPGSARLLAQLGEAESYVDVPAAVEHLGEADPAHPALQGLLALLGEEPAVEPDSVGDPDVVPAAPSEFDPFLRAVASVRQRGELAAAYARVDRALTVARRWQHRPCVAAALTARSACLRDLGRLAGAESDAREALTLLEGCGAARLSTPVFTALAELALALLEMGEVEAASQVFDAVPGEVPDLFGAPALLAARGRVRIATGRRKDGVRDLLDCGERLRARGRDGLSWRLPLGGEHLAAEECLARSTGAVLPLAAALREQGVLRGAEGIALLEESVGLLAPTGAVLERARSHFALGRALHLAGRVKPARAELRVAVDLADDCGVEELAEEIRQELAAGPAGLTESERRVAALAAEGKMNREIAAALFVQLRTVEIHLTKVYRKLGIDGRDQLARALRLAG</sequence>
<dbReference type="EMBL" id="FOFR01000020">
    <property type="protein sequence ID" value="SES03807.1"/>
    <property type="molecule type" value="Genomic_DNA"/>
</dbReference>
<evidence type="ECO:0000313" key="4">
    <source>
        <dbReference type="EMBL" id="SES03807.1"/>
    </source>
</evidence>
<dbReference type="InterPro" id="IPR016032">
    <property type="entry name" value="Sig_transdc_resp-reg_C-effctor"/>
</dbReference>
<dbReference type="RefSeq" id="WP_089958164.1">
    <property type="nucleotide sequence ID" value="NZ_FOFR01000020.1"/>
</dbReference>
<dbReference type="PRINTS" id="PR00038">
    <property type="entry name" value="HTHLUXR"/>
</dbReference>